<evidence type="ECO:0000259" key="7">
    <source>
        <dbReference type="Pfam" id="PF04545"/>
    </source>
</evidence>
<dbReference type="GO" id="GO:0006352">
    <property type="term" value="P:DNA-templated transcription initiation"/>
    <property type="evidence" value="ECO:0007669"/>
    <property type="project" value="InterPro"/>
</dbReference>
<dbReference type="InterPro" id="IPR007630">
    <property type="entry name" value="RNA_pol_sigma70_r4"/>
</dbReference>
<proteinExistence type="inferred from homology"/>
<evidence type="ECO:0000256" key="4">
    <source>
        <dbReference type="ARBA" id="ARBA00023125"/>
    </source>
</evidence>
<keyword evidence="2" id="KW-0805">Transcription regulation</keyword>
<dbReference type="STRING" id="1121419.SAMN05443529_1463"/>
<keyword evidence="4" id="KW-0238">DNA-binding</keyword>
<evidence type="ECO:0000256" key="2">
    <source>
        <dbReference type="ARBA" id="ARBA00023015"/>
    </source>
</evidence>
<name>A0A1G8L787_9FIRM</name>
<evidence type="ECO:0000256" key="3">
    <source>
        <dbReference type="ARBA" id="ARBA00023082"/>
    </source>
</evidence>
<keyword evidence="3" id="KW-0731">Sigma factor</keyword>
<organism evidence="8 9">
    <name type="scientific">Desulfosporosinus hippei DSM 8344</name>
    <dbReference type="NCBI Taxonomy" id="1121419"/>
    <lineage>
        <taxon>Bacteria</taxon>
        <taxon>Bacillati</taxon>
        <taxon>Bacillota</taxon>
        <taxon>Clostridia</taxon>
        <taxon>Eubacteriales</taxon>
        <taxon>Desulfitobacteriaceae</taxon>
        <taxon>Desulfosporosinus</taxon>
    </lineage>
</organism>
<evidence type="ECO:0000313" key="8">
    <source>
        <dbReference type="EMBL" id="SDI51553.1"/>
    </source>
</evidence>
<sequence length="174" mass="20647">MENEFIQMIERAKKGDKEVLIELIMRQKQDYYRLAYIYMKNPDEALDAMEDMILKVYENIKRLKDNAAFHSWSKTILVNCCKNNLRRKNRVILSGSIPEVAYADVFQMKDEQLDIEKHMEKINYKFREILKLRYYLDMEYEAIAAILKIPLGTVKSRIHTGLIKLKESMGVSEE</sequence>
<dbReference type="EMBL" id="FNCP01000046">
    <property type="protein sequence ID" value="SDI51553.1"/>
    <property type="molecule type" value="Genomic_DNA"/>
</dbReference>
<gene>
    <name evidence="8" type="ORF">SAMN05443529_1463</name>
</gene>
<dbReference type="InterPro" id="IPR014284">
    <property type="entry name" value="RNA_pol_sigma-70_dom"/>
</dbReference>
<dbReference type="RefSeq" id="WP_092335766.1">
    <property type="nucleotide sequence ID" value="NZ_FNCP01000046.1"/>
</dbReference>
<dbReference type="AlphaFoldDB" id="A0A1G8L787"/>
<dbReference type="InterPro" id="IPR013325">
    <property type="entry name" value="RNA_pol_sigma_r2"/>
</dbReference>
<protein>
    <submittedName>
        <fullName evidence="8">RNA polymerase sigma-70 factor, ECF subfamily</fullName>
    </submittedName>
</protein>
<dbReference type="Pfam" id="PF04545">
    <property type="entry name" value="Sigma70_r4"/>
    <property type="match status" value="1"/>
</dbReference>
<dbReference type="CDD" id="cd06171">
    <property type="entry name" value="Sigma70_r4"/>
    <property type="match status" value="1"/>
</dbReference>
<dbReference type="NCBIfam" id="TIGR02937">
    <property type="entry name" value="sigma70-ECF"/>
    <property type="match status" value="1"/>
</dbReference>
<keyword evidence="5" id="KW-0804">Transcription</keyword>
<dbReference type="InterPro" id="IPR036388">
    <property type="entry name" value="WH-like_DNA-bd_sf"/>
</dbReference>
<evidence type="ECO:0000256" key="5">
    <source>
        <dbReference type="ARBA" id="ARBA00023163"/>
    </source>
</evidence>
<dbReference type="InterPro" id="IPR007627">
    <property type="entry name" value="RNA_pol_sigma70_r2"/>
</dbReference>
<keyword evidence="9" id="KW-1185">Reference proteome</keyword>
<dbReference type="Gene3D" id="1.10.10.10">
    <property type="entry name" value="Winged helix-like DNA-binding domain superfamily/Winged helix DNA-binding domain"/>
    <property type="match status" value="1"/>
</dbReference>
<dbReference type="PANTHER" id="PTHR43133">
    <property type="entry name" value="RNA POLYMERASE ECF-TYPE SIGMA FACTO"/>
    <property type="match status" value="1"/>
</dbReference>
<comment type="similarity">
    <text evidence="1">Belongs to the sigma-70 factor family. ECF subfamily.</text>
</comment>
<dbReference type="Proteomes" id="UP000198656">
    <property type="component" value="Unassembled WGS sequence"/>
</dbReference>
<dbReference type="SUPFAM" id="SSF88659">
    <property type="entry name" value="Sigma3 and sigma4 domains of RNA polymerase sigma factors"/>
    <property type="match status" value="1"/>
</dbReference>
<evidence type="ECO:0000256" key="1">
    <source>
        <dbReference type="ARBA" id="ARBA00010641"/>
    </source>
</evidence>
<dbReference type="Gene3D" id="1.10.1740.10">
    <property type="match status" value="1"/>
</dbReference>
<evidence type="ECO:0000259" key="6">
    <source>
        <dbReference type="Pfam" id="PF04542"/>
    </source>
</evidence>
<feature type="domain" description="RNA polymerase sigma-70 region 4" evidence="7">
    <location>
        <begin position="121"/>
        <end position="167"/>
    </location>
</feature>
<dbReference type="GO" id="GO:0003677">
    <property type="term" value="F:DNA binding"/>
    <property type="evidence" value="ECO:0007669"/>
    <property type="project" value="UniProtKB-KW"/>
</dbReference>
<evidence type="ECO:0000313" key="9">
    <source>
        <dbReference type="Proteomes" id="UP000198656"/>
    </source>
</evidence>
<dbReference type="SUPFAM" id="SSF88946">
    <property type="entry name" value="Sigma2 domain of RNA polymerase sigma factors"/>
    <property type="match status" value="1"/>
</dbReference>
<dbReference type="OrthoDB" id="2080364at2"/>
<accession>A0A1G8L787</accession>
<feature type="domain" description="RNA polymerase sigma-70 region 2" evidence="6">
    <location>
        <begin position="23"/>
        <end position="90"/>
    </location>
</feature>
<dbReference type="InterPro" id="IPR039425">
    <property type="entry name" value="RNA_pol_sigma-70-like"/>
</dbReference>
<dbReference type="PANTHER" id="PTHR43133:SF51">
    <property type="entry name" value="RNA POLYMERASE SIGMA FACTOR"/>
    <property type="match status" value="1"/>
</dbReference>
<dbReference type="Pfam" id="PF04542">
    <property type="entry name" value="Sigma70_r2"/>
    <property type="match status" value="1"/>
</dbReference>
<dbReference type="GO" id="GO:0016987">
    <property type="term" value="F:sigma factor activity"/>
    <property type="evidence" value="ECO:0007669"/>
    <property type="project" value="UniProtKB-KW"/>
</dbReference>
<dbReference type="InterPro" id="IPR013324">
    <property type="entry name" value="RNA_pol_sigma_r3/r4-like"/>
</dbReference>
<reference evidence="9" key="1">
    <citation type="submission" date="2016-10" db="EMBL/GenBank/DDBJ databases">
        <authorList>
            <person name="Varghese N."/>
            <person name="Submissions S."/>
        </authorList>
    </citation>
    <scope>NUCLEOTIDE SEQUENCE [LARGE SCALE GENOMIC DNA]</scope>
    <source>
        <strain evidence="9">DSM 8344</strain>
    </source>
</reference>